<feature type="domain" description="Peptidase M28" evidence="1">
    <location>
        <begin position="111"/>
        <end position="217"/>
    </location>
</feature>
<dbReference type="GO" id="GO:0008235">
    <property type="term" value="F:metalloexopeptidase activity"/>
    <property type="evidence" value="ECO:0007669"/>
    <property type="project" value="InterPro"/>
</dbReference>
<evidence type="ECO:0000313" key="2">
    <source>
        <dbReference type="EMBL" id="PZO20562.1"/>
    </source>
</evidence>
<evidence type="ECO:0000313" key="3">
    <source>
        <dbReference type="Proteomes" id="UP000249354"/>
    </source>
</evidence>
<reference evidence="3" key="1">
    <citation type="submission" date="2018-04" db="EMBL/GenBank/DDBJ databases">
        <authorList>
            <person name="Cornet L."/>
        </authorList>
    </citation>
    <scope>NUCLEOTIDE SEQUENCE [LARGE SCALE GENOMIC DNA]</scope>
</reference>
<dbReference type="EMBL" id="QBMC01000028">
    <property type="protein sequence ID" value="PZO20562.1"/>
    <property type="molecule type" value="Genomic_DNA"/>
</dbReference>
<accession>A0A2W4UJB3</accession>
<evidence type="ECO:0000259" key="1">
    <source>
        <dbReference type="Pfam" id="PF04389"/>
    </source>
</evidence>
<proteinExistence type="predicted"/>
<gene>
    <name evidence="2" type="ORF">DCF25_06375</name>
</gene>
<comment type="caution">
    <text evidence="2">The sequence shown here is derived from an EMBL/GenBank/DDBJ whole genome shotgun (WGS) entry which is preliminary data.</text>
</comment>
<dbReference type="Proteomes" id="UP000249354">
    <property type="component" value="Unassembled WGS sequence"/>
</dbReference>
<sequence>MRKSGLFFFGLAAIILSLVIWGQSIPQMLAGFNPAASIELPAESAPSILDLTVDAEQLLNHVYAIAQPRYDPEQKAIARQYITAQLASYGVTTISQSYGLAETGSALEGANLIAEIPGSDSAAGAIVLGAHYDTISNSAGADDNGSAIAVLIEAARIFSAGPSTATLKLVFFDQEEQQTDGSGLLGSLAYTKSANATDIKGAVILDMVGYACRDAGCQRYPPRLPVQTLPQTGDFLAVLGLSTHTNLIGAFVLSAQKHWPLVLSLPIPERTLSLFPDLLRSDHAPFWDKNIPAVFVTDTANFRNPNYHTPRDLPVTLDASFLAGSAQHIVNAIAMLLNQLPPPPP</sequence>
<dbReference type="Pfam" id="PF04389">
    <property type="entry name" value="Peptidase_M28"/>
    <property type="match status" value="1"/>
</dbReference>
<dbReference type="InterPro" id="IPR045175">
    <property type="entry name" value="M28_fam"/>
</dbReference>
<reference evidence="2 3" key="2">
    <citation type="submission" date="2018-06" db="EMBL/GenBank/DDBJ databases">
        <title>Metagenomic assembly of (sub)arctic Cyanobacteria and their associated microbiome from non-axenic cultures.</title>
        <authorList>
            <person name="Baurain D."/>
        </authorList>
    </citation>
    <scope>NUCLEOTIDE SEQUENCE [LARGE SCALE GENOMIC DNA]</scope>
    <source>
        <strain evidence="2">ULC129bin1</strain>
    </source>
</reference>
<dbReference type="SUPFAM" id="SSF53187">
    <property type="entry name" value="Zn-dependent exopeptidases"/>
    <property type="match status" value="1"/>
</dbReference>
<dbReference type="InterPro" id="IPR007484">
    <property type="entry name" value="Peptidase_M28"/>
</dbReference>
<organism evidence="2 3">
    <name type="scientific">Leptolyngbya foveolarum</name>
    <dbReference type="NCBI Taxonomy" id="47253"/>
    <lineage>
        <taxon>Bacteria</taxon>
        <taxon>Bacillati</taxon>
        <taxon>Cyanobacteriota</taxon>
        <taxon>Cyanophyceae</taxon>
        <taxon>Leptolyngbyales</taxon>
        <taxon>Leptolyngbyaceae</taxon>
        <taxon>Leptolyngbya group</taxon>
        <taxon>Leptolyngbya</taxon>
    </lineage>
</organism>
<dbReference type="PANTHER" id="PTHR12147">
    <property type="entry name" value="METALLOPEPTIDASE M28 FAMILY MEMBER"/>
    <property type="match status" value="1"/>
</dbReference>
<dbReference type="Gene3D" id="3.40.630.10">
    <property type="entry name" value="Zn peptidases"/>
    <property type="match status" value="1"/>
</dbReference>
<name>A0A2W4UJB3_9CYAN</name>
<dbReference type="GO" id="GO:0006508">
    <property type="term" value="P:proteolysis"/>
    <property type="evidence" value="ECO:0007669"/>
    <property type="project" value="InterPro"/>
</dbReference>
<dbReference type="PANTHER" id="PTHR12147:SF26">
    <property type="entry name" value="PEPTIDASE M28 DOMAIN-CONTAINING PROTEIN"/>
    <property type="match status" value="1"/>
</dbReference>
<protein>
    <submittedName>
        <fullName evidence="2">Peptidase M28</fullName>
    </submittedName>
</protein>
<dbReference type="AlphaFoldDB" id="A0A2W4UJB3"/>